<comment type="caution">
    <text evidence="1">The sequence shown here is derived from an EMBL/GenBank/DDBJ whole genome shotgun (WGS) entry which is preliminary data.</text>
</comment>
<dbReference type="Proteomes" id="UP000682951">
    <property type="component" value="Unassembled WGS sequence"/>
</dbReference>
<gene>
    <name evidence="1" type="ORF">KDD93_02085</name>
</gene>
<proteinExistence type="predicted"/>
<accession>A0ABS5HGG1</accession>
<reference evidence="1 2" key="1">
    <citation type="submission" date="2021-04" db="EMBL/GenBank/DDBJ databases">
        <title>Molecular and phenotypic characterization and identification of bacterial isolates recovered from the Anatolian ground squirrels (Spermophilus xanthoprymnus) and which have the potential to form a new species in the Campylobacter genus.</title>
        <authorList>
            <person name="Aydin F."/>
            <person name="Abay S."/>
            <person name="Kayman T."/>
            <person name="Karakaya E."/>
            <person name="Mustak H.K."/>
            <person name="Mustak I.B."/>
            <person name="Bilgin N."/>
            <person name="Duzler A."/>
            <person name="Sahin O."/>
            <person name="Guran O."/>
            <person name="Saticioglu I.B."/>
        </authorList>
    </citation>
    <scope>NUCLEOTIDE SEQUENCE [LARGE SCALE GENOMIC DNA]</scope>
    <source>
        <strain evidence="2">faydin-G24</strain>
    </source>
</reference>
<sequence>MCEFNGDFSSDDEIEKLLETAYLAPVSSMHDIRISVTTNLELFKMAEFNKLNLPRYMYNAPIWILVSAKNIHKICQIPIHA</sequence>
<organism evidence="1 2">
    <name type="scientific">Campylobacter anatolicus</name>
    <dbReference type="NCBI Taxonomy" id="2829105"/>
    <lineage>
        <taxon>Bacteria</taxon>
        <taxon>Pseudomonadati</taxon>
        <taxon>Campylobacterota</taxon>
        <taxon>Epsilonproteobacteria</taxon>
        <taxon>Campylobacterales</taxon>
        <taxon>Campylobacteraceae</taxon>
        <taxon>Campylobacter</taxon>
    </lineage>
</organism>
<evidence type="ECO:0000313" key="2">
    <source>
        <dbReference type="Proteomes" id="UP000682951"/>
    </source>
</evidence>
<dbReference type="EMBL" id="JAGSSW010000002">
    <property type="protein sequence ID" value="MBR8463360.1"/>
    <property type="molecule type" value="Genomic_DNA"/>
</dbReference>
<dbReference type="RefSeq" id="WP_212139932.1">
    <property type="nucleotide sequence ID" value="NZ_JAGSSW010000002.1"/>
</dbReference>
<name>A0ABS5HGG1_9BACT</name>
<evidence type="ECO:0000313" key="1">
    <source>
        <dbReference type="EMBL" id="MBR8463360.1"/>
    </source>
</evidence>
<keyword evidence="2" id="KW-1185">Reference proteome</keyword>
<protein>
    <submittedName>
        <fullName evidence="1">Uncharacterized protein</fullName>
    </submittedName>
</protein>